<dbReference type="OrthoDB" id="3182339at2759"/>
<dbReference type="Proteomes" id="UP000192596">
    <property type="component" value="Unassembled WGS sequence"/>
</dbReference>
<keyword evidence="2" id="KW-1185">Reference proteome</keyword>
<name>A0A1V8S795_9PEZI</name>
<organism evidence="1 2">
    <name type="scientific">Cryoendolithus antarcticus</name>
    <dbReference type="NCBI Taxonomy" id="1507870"/>
    <lineage>
        <taxon>Eukaryota</taxon>
        <taxon>Fungi</taxon>
        <taxon>Dikarya</taxon>
        <taxon>Ascomycota</taxon>
        <taxon>Pezizomycotina</taxon>
        <taxon>Dothideomycetes</taxon>
        <taxon>Dothideomycetidae</taxon>
        <taxon>Cladosporiales</taxon>
        <taxon>Cladosporiaceae</taxon>
        <taxon>Cryoendolithus</taxon>
    </lineage>
</organism>
<comment type="caution">
    <text evidence="1">The sequence shown here is derived from an EMBL/GenBank/DDBJ whole genome shotgun (WGS) entry which is preliminary data.</text>
</comment>
<reference evidence="2" key="1">
    <citation type="submission" date="2017-03" db="EMBL/GenBank/DDBJ databases">
        <title>Genomes of endolithic fungi from Antarctica.</title>
        <authorList>
            <person name="Coleine C."/>
            <person name="Masonjones S."/>
            <person name="Stajich J.E."/>
        </authorList>
    </citation>
    <scope>NUCLEOTIDE SEQUENCE [LARGE SCALE GENOMIC DNA]</scope>
    <source>
        <strain evidence="2">CCFEE 5527</strain>
    </source>
</reference>
<evidence type="ECO:0000313" key="1">
    <source>
        <dbReference type="EMBL" id="OQN95078.1"/>
    </source>
</evidence>
<gene>
    <name evidence="1" type="ORF">B0A48_18851</name>
</gene>
<accession>A0A1V8S795</accession>
<dbReference type="AlphaFoldDB" id="A0A1V8S795"/>
<dbReference type="STRING" id="1507870.A0A1V8S795"/>
<dbReference type="InParanoid" id="A0A1V8S795"/>
<protein>
    <submittedName>
        <fullName evidence="1">Uncharacterized protein</fullName>
    </submittedName>
</protein>
<dbReference type="EMBL" id="NAJO01000199">
    <property type="protein sequence ID" value="OQN95078.1"/>
    <property type="molecule type" value="Genomic_DNA"/>
</dbReference>
<proteinExistence type="predicted"/>
<sequence length="191" mass="21683">MVILETHAEVRQCMPLWAVQGKRFIRQQRLWDETLGAGRMTLTKAHAERYLEPGAQSIEDRYMPAASRTQPSYLSLGTDSELARMATRCAEFHRLNYSSGTLQEEQERELSPENESERQVQEAAPAKAIKHFLHPDIVRFAMTAYLPEASKAVFPAFSSLYKTTGGKSFPLAQLGNADCELLSESRFHVYR</sequence>
<evidence type="ECO:0000313" key="2">
    <source>
        <dbReference type="Proteomes" id="UP000192596"/>
    </source>
</evidence>